<gene>
    <name evidence="12" type="ORF">GBAR_LOCUS29657</name>
</gene>
<dbReference type="Proteomes" id="UP001174909">
    <property type="component" value="Unassembled WGS sequence"/>
</dbReference>
<evidence type="ECO:0000256" key="2">
    <source>
        <dbReference type="ARBA" id="ARBA00007025"/>
    </source>
</evidence>
<keyword evidence="6" id="KW-0067">ATP-binding</keyword>
<feature type="compositionally biased region" description="Low complexity" evidence="10">
    <location>
        <begin position="21"/>
        <end position="51"/>
    </location>
</feature>
<comment type="subcellular location">
    <subcellularLocation>
        <location evidence="1">Nucleus</location>
    </subcellularLocation>
</comment>
<evidence type="ECO:0000256" key="10">
    <source>
        <dbReference type="SAM" id="MobiDB-lite"/>
    </source>
</evidence>
<evidence type="ECO:0000256" key="3">
    <source>
        <dbReference type="ARBA" id="ARBA00022741"/>
    </source>
</evidence>
<evidence type="ECO:0000256" key="1">
    <source>
        <dbReference type="ARBA" id="ARBA00004123"/>
    </source>
</evidence>
<evidence type="ECO:0000256" key="4">
    <source>
        <dbReference type="ARBA" id="ARBA00022763"/>
    </source>
</evidence>
<keyword evidence="8" id="KW-0234">DNA repair</keyword>
<evidence type="ECO:0000256" key="9">
    <source>
        <dbReference type="ARBA" id="ARBA00023242"/>
    </source>
</evidence>
<comment type="similarity">
    <text evidence="2">Belongs to the SNF2/RAD54 helicase family.</text>
</comment>
<protein>
    <submittedName>
        <fullName evidence="12">DNA excision repair protein ERCC-6</fullName>
    </submittedName>
</protein>
<proteinExistence type="inferred from homology"/>
<evidence type="ECO:0000313" key="12">
    <source>
        <dbReference type="EMBL" id="CAI8054318.1"/>
    </source>
</evidence>
<comment type="caution">
    <text evidence="12">The sequence shown here is derived from an EMBL/GenBank/DDBJ whole genome shotgun (WGS) entry which is preliminary data.</text>
</comment>
<keyword evidence="9" id="KW-0539">Nucleus</keyword>
<dbReference type="AlphaFoldDB" id="A0AA35TUU7"/>
<feature type="domain" description="Rad26/CSB-like winged helix DNA-binding" evidence="11">
    <location>
        <begin position="75"/>
        <end position="141"/>
    </location>
</feature>
<evidence type="ECO:0000256" key="5">
    <source>
        <dbReference type="ARBA" id="ARBA00022806"/>
    </source>
</evidence>
<dbReference type="Pfam" id="PF25875">
    <property type="entry name" value="WHD_Rad26_CSB"/>
    <property type="match status" value="1"/>
</dbReference>
<reference evidence="12" key="1">
    <citation type="submission" date="2023-03" db="EMBL/GenBank/DDBJ databases">
        <authorList>
            <person name="Steffen K."/>
            <person name="Cardenas P."/>
        </authorList>
    </citation>
    <scope>NUCLEOTIDE SEQUENCE</scope>
</reference>
<evidence type="ECO:0000313" key="13">
    <source>
        <dbReference type="Proteomes" id="UP001174909"/>
    </source>
</evidence>
<feature type="region of interest" description="Disordered" evidence="10">
    <location>
        <begin position="1"/>
        <end position="51"/>
    </location>
</feature>
<evidence type="ECO:0000256" key="7">
    <source>
        <dbReference type="ARBA" id="ARBA00023125"/>
    </source>
</evidence>
<dbReference type="EMBL" id="CASHTH010004166">
    <property type="protein sequence ID" value="CAI8054318.1"/>
    <property type="molecule type" value="Genomic_DNA"/>
</dbReference>
<evidence type="ECO:0000256" key="6">
    <source>
        <dbReference type="ARBA" id="ARBA00022840"/>
    </source>
</evidence>
<keyword evidence="3" id="KW-0547">Nucleotide-binding</keyword>
<evidence type="ECO:0000259" key="11">
    <source>
        <dbReference type="Pfam" id="PF25875"/>
    </source>
</evidence>
<keyword evidence="7" id="KW-0238">DNA-binding</keyword>
<dbReference type="InterPro" id="IPR058951">
    <property type="entry name" value="WHD_Rad26_CSB-like"/>
</dbReference>
<keyword evidence="4" id="KW-0227">DNA damage</keyword>
<accession>A0AA35TUU7</accession>
<sequence length="141" mass="15644">MVAKGSYSESSKLFDGQKAGTSLLPSPQKQQQAPSSSSSSTTTSSASLLSAMRSRNSHSLPQYAVKDVHKSAHDNLMQEIRDFIATRCKFDGQATTDELLGHFLSRLPNSDTATFRSMLHEICDFSRVHGEGRWFLKSQFR</sequence>
<dbReference type="CDD" id="cd22254">
    <property type="entry name" value="CSB_WHD"/>
    <property type="match status" value="1"/>
</dbReference>
<keyword evidence="5" id="KW-0347">Helicase</keyword>
<keyword evidence="5" id="KW-0378">Hydrolase</keyword>
<keyword evidence="13" id="KW-1185">Reference proteome</keyword>
<organism evidence="12 13">
    <name type="scientific">Geodia barretti</name>
    <name type="common">Barrett's horny sponge</name>
    <dbReference type="NCBI Taxonomy" id="519541"/>
    <lineage>
        <taxon>Eukaryota</taxon>
        <taxon>Metazoa</taxon>
        <taxon>Porifera</taxon>
        <taxon>Demospongiae</taxon>
        <taxon>Heteroscleromorpha</taxon>
        <taxon>Tetractinellida</taxon>
        <taxon>Astrophorina</taxon>
        <taxon>Geodiidae</taxon>
        <taxon>Geodia</taxon>
    </lineage>
</organism>
<name>A0AA35TUU7_GEOBA</name>
<evidence type="ECO:0000256" key="8">
    <source>
        <dbReference type="ARBA" id="ARBA00023204"/>
    </source>
</evidence>